<dbReference type="OrthoDB" id="9766486at2"/>
<keyword evidence="4" id="KW-0547">Nucleotide-binding</keyword>
<feature type="domain" description="Acetyl-coenzyme A synthetase N-terminal" evidence="9">
    <location>
        <begin position="38"/>
        <end position="91"/>
    </location>
</feature>
<evidence type="ECO:0000256" key="6">
    <source>
        <dbReference type="ARBA" id="ARBA00022990"/>
    </source>
</evidence>
<dbReference type="Pfam" id="PF16177">
    <property type="entry name" value="ACAS_N"/>
    <property type="match status" value="1"/>
</dbReference>
<protein>
    <recommendedName>
        <fullName evidence="2">acetate--CoA ligase</fullName>
        <ecNumber evidence="2">6.2.1.1</ecNumber>
    </recommendedName>
</protein>
<dbReference type="InterPro" id="IPR000873">
    <property type="entry name" value="AMP-dep_synth/lig_dom"/>
</dbReference>
<dbReference type="RefSeq" id="WP_061178357.1">
    <property type="nucleotide sequence ID" value="NZ_FCOE02000028.1"/>
</dbReference>
<dbReference type="InterPro" id="IPR045851">
    <property type="entry name" value="AMP-bd_C_sf"/>
</dbReference>
<evidence type="ECO:0000313" key="10">
    <source>
        <dbReference type="EMBL" id="SAK87121.1"/>
    </source>
</evidence>
<dbReference type="GO" id="GO:0003987">
    <property type="term" value="F:acetate-CoA ligase activity"/>
    <property type="evidence" value="ECO:0007669"/>
    <property type="project" value="UniProtKB-EC"/>
</dbReference>
<dbReference type="Gene3D" id="3.40.50.12780">
    <property type="entry name" value="N-terminal domain of ligase-like"/>
    <property type="match status" value="1"/>
</dbReference>
<dbReference type="PANTHER" id="PTHR24095">
    <property type="entry name" value="ACETYL-COENZYME A SYNTHETASE"/>
    <property type="match status" value="1"/>
</dbReference>
<evidence type="ECO:0000256" key="2">
    <source>
        <dbReference type="ARBA" id="ARBA00013275"/>
    </source>
</evidence>
<dbReference type="SUPFAM" id="SSF56801">
    <property type="entry name" value="Acetyl-CoA synthetase-like"/>
    <property type="match status" value="1"/>
</dbReference>
<evidence type="ECO:0000256" key="4">
    <source>
        <dbReference type="ARBA" id="ARBA00022741"/>
    </source>
</evidence>
<dbReference type="InterPro" id="IPR025110">
    <property type="entry name" value="AMP-bd_C"/>
</dbReference>
<accession>A0A158CY22</accession>
<evidence type="ECO:0000313" key="11">
    <source>
        <dbReference type="Proteomes" id="UP000054911"/>
    </source>
</evidence>
<evidence type="ECO:0000259" key="7">
    <source>
        <dbReference type="Pfam" id="PF00501"/>
    </source>
</evidence>
<sequence length="654" mass="70843">MNNLEAGHSSSHIWQPGERELQNAGIVKLMRALDVPSYDELMRVSISEPERYWQTVMRECAIAWDVPPSGYADLSRGPQFPSWFPGGRLNWVNTIHAWARHPATSGQNAVVAEREDGSVSTLTYAELEQRVRDFAAGLARHGVREGDRVGLLMENGIEATVSLLAIVHLGALVVPLFSGFGVDAIVARLSAAEARIVIASTGFARRTKRVNVEGALRDAWRQLPLLQHVIWKRAEGETAQDARDLDWQGTATAAQGQGTDPVTVTPDTPFMVIYTSGTTGKPKGVVHTHGSFPIKIAHDSLIHFDVHPGDVYCWPADMGWIAGTLVLGCALLRGATLVCYDGAPDYPDWSRMSRVVERHRVTHFGSAPTLIRGMAGHEDLALKGDRSTVRLLITAGEGIAPEHFNWFLQRFGDGTAPVINYTGGTEASGALLASVPIRPIPPSGFNTVSPGVAADVVDADGQSVTGVVGELAIRAPFVGMTQSFWRDDERYLETYWQTIPGIWVHGDLALRTPEGNYFMMGRSDDTLKVAGKRLGPAEVEEVVLELSDVSEAAAIGVADADKGQKLVVFVVPKPDSSIAEADLENIVSSHVDKRLGRPFRPGHVHVVAQLPKTRSSKIMRRVIRSVYCGLPPGDLSSLDNPAALEEVRTAANAG</sequence>
<dbReference type="InterPro" id="IPR032387">
    <property type="entry name" value="ACAS_N"/>
</dbReference>
<dbReference type="InterPro" id="IPR042099">
    <property type="entry name" value="ANL_N_sf"/>
</dbReference>
<dbReference type="Pfam" id="PF13193">
    <property type="entry name" value="AMP-binding_C"/>
    <property type="match status" value="1"/>
</dbReference>
<dbReference type="Pfam" id="PF00501">
    <property type="entry name" value="AMP-binding"/>
    <property type="match status" value="1"/>
</dbReference>
<organism evidence="10 11">
    <name type="scientific">Caballeronia pedi</name>
    <dbReference type="NCBI Taxonomy" id="1777141"/>
    <lineage>
        <taxon>Bacteria</taxon>
        <taxon>Pseudomonadati</taxon>
        <taxon>Pseudomonadota</taxon>
        <taxon>Betaproteobacteria</taxon>
        <taxon>Burkholderiales</taxon>
        <taxon>Burkholderiaceae</taxon>
        <taxon>Caballeronia</taxon>
    </lineage>
</organism>
<dbReference type="EMBL" id="FCOE02000028">
    <property type="protein sequence ID" value="SAK87121.1"/>
    <property type="molecule type" value="Genomic_DNA"/>
</dbReference>
<keyword evidence="5" id="KW-0067">ATP-binding</keyword>
<dbReference type="PROSITE" id="PS00455">
    <property type="entry name" value="AMP_BINDING"/>
    <property type="match status" value="1"/>
</dbReference>
<feature type="domain" description="AMP-dependent synthetase/ligase" evidence="7">
    <location>
        <begin position="108"/>
        <end position="478"/>
    </location>
</feature>
<gene>
    <name evidence="10" type="ORF">AWB80_06010</name>
</gene>
<dbReference type="Gene3D" id="3.30.300.30">
    <property type="match status" value="1"/>
</dbReference>
<dbReference type="AlphaFoldDB" id="A0A158CY22"/>
<dbReference type="STRING" id="1777141.AWB80_06010"/>
<keyword evidence="11" id="KW-1185">Reference proteome</keyword>
<comment type="caution">
    <text evidence="10">The sequence shown here is derived from an EMBL/GenBank/DDBJ whole genome shotgun (WGS) entry which is preliminary data.</text>
</comment>
<evidence type="ECO:0000256" key="1">
    <source>
        <dbReference type="ARBA" id="ARBA00006432"/>
    </source>
</evidence>
<feature type="domain" description="AMP-binding enzyme C-terminal" evidence="8">
    <location>
        <begin position="538"/>
        <end position="617"/>
    </location>
</feature>
<comment type="similarity">
    <text evidence="1">Belongs to the ATP-dependent AMP-binding enzyme family.</text>
</comment>
<dbReference type="InterPro" id="IPR020845">
    <property type="entry name" value="AMP-binding_CS"/>
</dbReference>
<dbReference type="EC" id="6.2.1.1" evidence="2"/>
<dbReference type="GO" id="GO:0005524">
    <property type="term" value="F:ATP binding"/>
    <property type="evidence" value="ECO:0007669"/>
    <property type="project" value="UniProtKB-KW"/>
</dbReference>
<keyword evidence="3 10" id="KW-0436">Ligase</keyword>
<reference evidence="10" key="1">
    <citation type="submission" date="2016-01" db="EMBL/GenBank/DDBJ databases">
        <authorList>
            <person name="Peeters C."/>
        </authorList>
    </citation>
    <scope>NUCLEOTIDE SEQUENCE [LARGE SCALE GENOMIC DNA]</scope>
    <source>
        <strain evidence="10">LMG 29323</strain>
    </source>
</reference>
<evidence type="ECO:0000256" key="5">
    <source>
        <dbReference type="ARBA" id="ARBA00022840"/>
    </source>
</evidence>
<dbReference type="GO" id="GO:0006085">
    <property type="term" value="P:acetyl-CoA biosynthetic process"/>
    <property type="evidence" value="ECO:0007669"/>
    <property type="project" value="TreeGrafter"/>
</dbReference>
<name>A0A158CY22_9BURK</name>
<dbReference type="Proteomes" id="UP000054911">
    <property type="component" value="Unassembled WGS sequence"/>
</dbReference>
<evidence type="ECO:0000256" key="3">
    <source>
        <dbReference type="ARBA" id="ARBA00022598"/>
    </source>
</evidence>
<dbReference type="PANTHER" id="PTHR24095:SF14">
    <property type="entry name" value="ACETYL-COENZYME A SYNTHETASE 1"/>
    <property type="match status" value="1"/>
</dbReference>
<evidence type="ECO:0000259" key="8">
    <source>
        <dbReference type="Pfam" id="PF13193"/>
    </source>
</evidence>
<keyword evidence="6" id="KW-0007">Acetylation</keyword>
<evidence type="ECO:0000259" key="9">
    <source>
        <dbReference type="Pfam" id="PF16177"/>
    </source>
</evidence>
<proteinExistence type="inferred from homology"/>